<evidence type="ECO:0000259" key="3">
    <source>
        <dbReference type="Pfam" id="PF08450"/>
    </source>
</evidence>
<dbReference type="GO" id="GO:0016787">
    <property type="term" value="F:hydrolase activity"/>
    <property type="evidence" value="ECO:0007669"/>
    <property type="project" value="UniProtKB-KW"/>
</dbReference>
<dbReference type="OrthoDB" id="2633250at2"/>
<protein>
    <submittedName>
        <fullName evidence="4">Sugar lactone lactonase YvrE</fullName>
    </submittedName>
</protein>
<keyword evidence="5" id="KW-1185">Reference proteome</keyword>
<keyword evidence="2" id="KW-0378">Hydrolase</keyword>
<dbReference type="Pfam" id="PF08450">
    <property type="entry name" value="SGL"/>
    <property type="match status" value="1"/>
</dbReference>
<accession>A0A285EEX1</accession>
<feature type="domain" description="SMP-30/Gluconolactonase/LRE-like region" evidence="3">
    <location>
        <begin position="17"/>
        <end position="268"/>
    </location>
</feature>
<dbReference type="AlphaFoldDB" id="A0A285EEX1"/>
<dbReference type="Proteomes" id="UP000219514">
    <property type="component" value="Unassembled WGS sequence"/>
</dbReference>
<evidence type="ECO:0000313" key="4">
    <source>
        <dbReference type="EMBL" id="SNX97659.1"/>
    </source>
</evidence>
<evidence type="ECO:0000256" key="2">
    <source>
        <dbReference type="ARBA" id="ARBA00022801"/>
    </source>
</evidence>
<dbReference type="InterPro" id="IPR051262">
    <property type="entry name" value="SMP-30/CGR1_Lactonase"/>
</dbReference>
<organism evidence="4 5">
    <name type="scientific">Geodermatophilus sabuli</name>
    <dbReference type="NCBI Taxonomy" id="1564158"/>
    <lineage>
        <taxon>Bacteria</taxon>
        <taxon>Bacillati</taxon>
        <taxon>Actinomycetota</taxon>
        <taxon>Actinomycetes</taxon>
        <taxon>Geodermatophilales</taxon>
        <taxon>Geodermatophilaceae</taxon>
        <taxon>Geodermatophilus</taxon>
    </lineage>
</organism>
<proteinExistence type="inferred from homology"/>
<dbReference type="PANTHER" id="PTHR47572">
    <property type="entry name" value="LIPOPROTEIN-RELATED"/>
    <property type="match status" value="1"/>
</dbReference>
<comment type="similarity">
    <text evidence="1">Belongs to the SMP-30/CGR1 family.</text>
</comment>
<sequence length="299" mass="31358">MADRQLRTVLEGGGFFEGPRWHEGTWWVSDFYRHTVSRVAPDGAETVVVEVEQQPSGLGWLPDGSLVVVSMKDHRVLRHADGSVSTYADVTEHCGGHLNDLIVDAQGHVFVGDFGFDLMGGGAAATASLKRIGPDGSVSVAAEELQFPNGAVITPDGGTLVVGETLGNRYTAFDLGADGSLTNRRVWAALGPEVTGTTVDEVLGQLVVAPDGCTLDAEGRIWAADAVGGRVVRVAEGGQIVDEVAAPAGLGVYACMLGGDDGRTLLMCCAPDFYEHNRAPVREAVLVATEVDVPHAGRP</sequence>
<dbReference type="SUPFAM" id="SSF63829">
    <property type="entry name" value="Calcium-dependent phosphotriesterase"/>
    <property type="match status" value="1"/>
</dbReference>
<dbReference type="PANTHER" id="PTHR47572:SF4">
    <property type="entry name" value="LACTONASE DRP35"/>
    <property type="match status" value="1"/>
</dbReference>
<dbReference type="RefSeq" id="WP_097207628.1">
    <property type="nucleotide sequence ID" value="NZ_JACHXB010000007.1"/>
</dbReference>
<gene>
    <name evidence="4" type="ORF">SAMN06893097_10823</name>
</gene>
<reference evidence="4 5" key="1">
    <citation type="submission" date="2017-09" db="EMBL/GenBank/DDBJ databases">
        <authorList>
            <person name="Ehlers B."/>
            <person name="Leendertz F.H."/>
        </authorList>
    </citation>
    <scope>NUCLEOTIDE SEQUENCE [LARGE SCALE GENOMIC DNA]</scope>
    <source>
        <strain evidence="4 5">DSM 46844</strain>
    </source>
</reference>
<evidence type="ECO:0000313" key="5">
    <source>
        <dbReference type="Proteomes" id="UP000219514"/>
    </source>
</evidence>
<dbReference type="EMBL" id="OBDO01000008">
    <property type="protein sequence ID" value="SNX97659.1"/>
    <property type="molecule type" value="Genomic_DNA"/>
</dbReference>
<name>A0A285EEX1_9ACTN</name>
<evidence type="ECO:0000256" key="1">
    <source>
        <dbReference type="ARBA" id="ARBA00008853"/>
    </source>
</evidence>
<dbReference type="InterPro" id="IPR011042">
    <property type="entry name" value="6-blade_b-propeller_TolB-like"/>
</dbReference>
<dbReference type="InterPro" id="IPR013658">
    <property type="entry name" value="SGL"/>
</dbReference>
<dbReference type="Gene3D" id="2.120.10.30">
    <property type="entry name" value="TolB, C-terminal domain"/>
    <property type="match status" value="1"/>
</dbReference>